<keyword evidence="5" id="KW-0804">Transcription</keyword>
<evidence type="ECO:0000256" key="2">
    <source>
        <dbReference type="ARBA" id="ARBA00007117"/>
    </source>
</evidence>
<evidence type="ECO:0000256" key="4">
    <source>
        <dbReference type="ARBA" id="ARBA00023015"/>
    </source>
</evidence>
<comment type="similarity">
    <text evidence="2">Belongs to the EAF7 family.</text>
</comment>
<dbReference type="InterPro" id="IPR012423">
    <property type="entry name" value="Eaf7/MRGBP"/>
</dbReference>
<reference evidence="8" key="1">
    <citation type="submission" date="2022-11" db="UniProtKB">
        <authorList>
            <consortium name="EnsemblMetazoa"/>
        </authorList>
    </citation>
    <scope>IDENTIFICATION</scope>
</reference>
<keyword evidence="4" id="KW-0805">Transcription regulation</keyword>
<evidence type="ECO:0000256" key="1">
    <source>
        <dbReference type="ARBA" id="ARBA00004123"/>
    </source>
</evidence>
<keyword evidence="3" id="KW-0156">Chromatin regulator</keyword>
<dbReference type="Pfam" id="PF07904">
    <property type="entry name" value="Eaf7"/>
    <property type="match status" value="1"/>
</dbReference>
<feature type="region of interest" description="Disordered" evidence="7">
    <location>
        <begin position="115"/>
        <end position="166"/>
    </location>
</feature>
<comment type="subcellular location">
    <subcellularLocation>
        <location evidence="1">Nucleus</location>
    </subcellularLocation>
</comment>
<evidence type="ECO:0000256" key="5">
    <source>
        <dbReference type="ARBA" id="ARBA00023163"/>
    </source>
</evidence>
<dbReference type="GeneID" id="119728679"/>
<dbReference type="EnsemblMetazoa" id="XM_038201000.1">
    <property type="protein sequence ID" value="XP_038056928.1"/>
    <property type="gene ID" value="LOC119728679"/>
</dbReference>
<dbReference type="GO" id="GO:0005634">
    <property type="term" value="C:nucleus"/>
    <property type="evidence" value="ECO:0007669"/>
    <property type="project" value="UniProtKB-SubCell"/>
</dbReference>
<dbReference type="AlphaFoldDB" id="A0A913ZZ64"/>
<evidence type="ECO:0000256" key="6">
    <source>
        <dbReference type="ARBA" id="ARBA00023242"/>
    </source>
</evidence>
<accession>A0A913ZZ64</accession>
<dbReference type="RefSeq" id="XP_038056928.1">
    <property type="nucleotide sequence ID" value="XM_038201000.1"/>
</dbReference>
<evidence type="ECO:0000256" key="3">
    <source>
        <dbReference type="ARBA" id="ARBA00022853"/>
    </source>
</evidence>
<protein>
    <recommendedName>
        <fullName evidence="10">MRG-binding protein</fullName>
    </recommendedName>
</protein>
<keyword evidence="6" id="KW-0539">Nucleus</keyword>
<dbReference type="OMA" id="MICIHEK"/>
<evidence type="ECO:0000256" key="7">
    <source>
        <dbReference type="SAM" id="MobiDB-lite"/>
    </source>
</evidence>
<evidence type="ECO:0008006" key="10">
    <source>
        <dbReference type="Google" id="ProtNLM"/>
    </source>
</evidence>
<feature type="compositionally biased region" description="Polar residues" evidence="7">
    <location>
        <begin position="127"/>
        <end position="136"/>
    </location>
</feature>
<dbReference type="GO" id="GO:0006357">
    <property type="term" value="P:regulation of transcription by RNA polymerase II"/>
    <property type="evidence" value="ECO:0007669"/>
    <property type="project" value="TreeGrafter"/>
</dbReference>
<dbReference type="OrthoDB" id="5595141at2759"/>
<organism evidence="8 9">
    <name type="scientific">Patiria miniata</name>
    <name type="common">Bat star</name>
    <name type="synonym">Asterina miniata</name>
    <dbReference type="NCBI Taxonomy" id="46514"/>
    <lineage>
        <taxon>Eukaryota</taxon>
        <taxon>Metazoa</taxon>
        <taxon>Echinodermata</taxon>
        <taxon>Eleutherozoa</taxon>
        <taxon>Asterozoa</taxon>
        <taxon>Asteroidea</taxon>
        <taxon>Valvatacea</taxon>
        <taxon>Valvatida</taxon>
        <taxon>Asterinidae</taxon>
        <taxon>Patiria</taxon>
    </lineage>
</organism>
<keyword evidence="9" id="KW-1185">Reference proteome</keyword>
<dbReference type="GO" id="GO:0035267">
    <property type="term" value="C:NuA4 histone acetyltransferase complex"/>
    <property type="evidence" value="ECO:0007669"/>
    <property type="project" value="TreeGrafter"/>
</dbReference>
<dbReference type="PANTHER" id="PTHR13581:SF5">
    <property type="entry name" value="MRG_MORF4L-BINDING PROTEIN"/>
    <property type="match status" value="1"/>
</dbReference>
<dbReference type="PANTHER" id="PTHR13581">
    <property type="entry name" value="MRG-BINDING PROTEIN"/>
    <property type="match status" value="1"/>
</dbReference>
<dbReference type="Proteomes" id="UP000887568">
    <property type="component" value="Unplaced"/>
</dbReference>
<sequence>MHGMAVDEELSLSWSVEMEVNLFHAMRGHKPVGVNKNFQMMCIHDKLQQSTGRKVTSQQIWQHLSTMYDMQALHESEILPFPNVQSEFTLPSDEYGELMTGKRKGVAAVVEEGTPKESLKTTIRLPTMTSLASVTPSEKDSSPKRKRTRQGTNTPNPDILANKRRR</sequence>
<proteinExistence type="inferred from homology"/>
<evidence type="ECO:0000313" key="9">
    <source>
        <dbReference type="Proteomes" id="UP000887568"/>
    </source>
</evidence>
<name>A0A913ZZ64_PATMI</name>
<evidence type="ECO:0000313" key="8">
    <source>
        <dbReference type="EnsemblMetazoa" id="XP_038056928.1"/>
    </source>
</evidence>
<dbReference type="GO" id="GO:0006325">
    <property type="term" value="P:chromatin organization"/>
    <property type="evidence" value="ECO:0007669"/>
    <property type="project" value="UniProtKB-KW"/>
</dbReference>